<proteinExistence type="predicted"/>
<feature type="transmembrane region" description="Helical" evidence="2">
    <location>
        <begin position="34"/>
        <end position="51"/>
    </location>
</feature>
<reference evidence="4" key="1">
    <citation type="journal article" date="2019" name="Int. J. Syst. Evol. Microbiol.">
        <title>The Global Catalogue of Microorganisms (GCM) 10K type strain sequencing project: providing services to taxonomists for standard genome sequencing and annotation.</title>
        <authorList>
            <consortium name="The Broad Institute Genomics Platform"/>
            <consortium name="The Broad Institute Genome Sequencing Center for Infectious Disease"/>
            <person name="Wu L."/>
            <person name="Ma J."/>
        </authorList>
    </citation>
    <scope>NUCLEOTIDE SEQUENCE [LARGE SCALE GENOMIC DNA]</scope>
    <source>
        <strain evidence="4">JCM 11483</strain>
    </source>
</reference>
<keyword evidence="2" id="KW-0472">Membrane</keyword>
<sequence>MVVYGVAALALCLLIGELIGEALGIAVGVDANVGGVGFAMILLVLVTDRLRRRGLFPESSERGVMFWSSMYIPIVVAMASTQNVAEALTGGPMAIVAGLAALAAAAALVPVLARIGPPADPLPPRGEGDDARLAGSARTKEA</sequence>
<dbReference type="RefSeq" id="WP_344718823.1">
    <property type="nucleotide sequence ID" value="NZ_BAAAYG010000003.1"/>
</dbReference>
<keyword evidence="2" id="KW-1133">Transmembrane helix</keyword>
<evidence type="ECO:0000313" key="3">
    <source>
        <dbReference type="EMBL" id="GAA3282658.1"/>
    </source>
</evidence>
<evidence type="ECO:0000256" key="1">
    <source>
        <dbReference type="SAM" id="MobiDB-lite"/>
    </source>
</evidence>
<gene>
    <name evidence="3" type="primary">madL</name>
    <name evidence="3" type="ORF">GCM10020260_10100</name>
</gene>
<dbReference type="EMBL" id="BAAAYG010000003">
    <property type="protein sequence ID" value="GAA3282658.1"/>
    <property type="molecule type" value="Genomic_DNA"/>
</dbReference>
<feature type="transmembrane region" description="Helical" evidence="2">
    <location>
        <begin position="93"/>
        <end position="113"/>
    </location>
</feature>
<organism evidence="3 4">
    <name type="scientific">Nesterenkonia halobia</name>
    <dbReference type="NCBI Taxonomy" id="37922"/>
    <lineage>
        <taxon>Bacteria</taxon>
        <taxon>Bacillati</taxon>
        <taxon>Actinomycetota</taxon>
        <taxon>Actinomycetes</taxon>
        <taxon>Micrococcales</taxon>
        <taxon>Micrococcaceae</taxon>
        <taxon>Nesterenkonia</taxon>
    </lineage>
</organism>
<feature type="transmembrane region" description="Helical" evidence="2">
    <location>
        <begin position="63"/>
        <end position="81"/>
    </location>
</feature>
<dbReference type="InterPro" id="IPR004690">
    <property type="entry name" value="Maln_transptMadL"/>
</dbReference>
<keyword evidence="2" id="KW-0812">Transmembrane</keyword>
<comment type="caution">
    <text evidence="3">The sequence shown here is derived from an EMBL/GenBank/DDBJ whole genome shotgun (WGS) entry which is preliminary data.</text>
</comment>
<evidence type="ECO:0000313" key="4">
    <source>
        <dbReference type="Proteomes" id="UP001501736"/>
    </source>
</evidence>
<keyword evidence="4" id="KW-1185">Reference proteome</keyword>
<protein>
    <submittedName>
        <fullName evidence="3">Malonate transporter subunit MadL</fullName>
    </submittedName>
</protein>
<dbReference type="Proteomes" id="UP001501736">
    <property type="component" value="Unassembled WGS sequence"/>
</dbReference>
<dbReference type="Pfam" id="PF03817">
    <property type="entry name" value="MadL"/>
    <property type="match status" value="1"/>
</dbReference>
<feature type="region of interest" description="Disordered" evidence="1">
    <location>
        <begin position="118"/>
        <end position="142"/>
    </location>
</feature>
<dbReference type="NCBIfam" id="TIGR00807">
    <property type="entry name" value="malonate_madL"/>
    <property type="match status" value="1"/>
</dbReference>
<accession>A0ABP6RDY4</accession>
<feature type="compositionally biased region" description="Basic and acidic residues" evidence="1">
    <location>
        <begin position="126"/>
        <end position="142"/>
    </location>
</feature>
<name>A0ABP6RDY4_9MICC</name>
<evidence type="ECO:0000256" key="2">
    <source>
        <dbReference type="SAM" id="Phobius"/>
    </source>
</evidence>